<evidence type="ECO:0000256" key="9">
    <source>
        <dbReference type="ARBA" id="ARBA00022801"/>
    </source>
</evidence>
<evidence type="ECO:0000256" key="4">
    <source>
        <dbReference type="ARBA" id="ARBA00005204"/>
    </source>
</evidence>
<dbReference type="AlphaFoldDB" id="A0A078KEI5"/>
<feature type="binding site" evidence="11">
    <location>
        <position position="111"/>
    </location>
    <ligand>
        <name>Zn(2+)</name>
        <dbReference type="ChEBI" id="CHEBI:29105"/>
        <note>ligand shared between dimeric partners</note>
    </ligand>
</feature>
<dbReference type="Proteomes" id="UP000032420">
    <property type="component" value="Chromosome I"/>
</dbReference>
<comment type="similarity">
    <text evidence="5">In the C-terminal section; belongs to the PRA-PH family.</text>
</comment>
<feature type="binding site" evidence="11">
    <location>
        <position position="88"/>
    </location>
    <ligand>
        <name>Zn(2+)</name>
        <dbReference type="ChEBI" id="CHEBI:29105"/>
        <note>ligand shared between dimeric partners</note>
    </ligand>
</feature>
<comment type="cofactor">
    <cofactor evidence="11">
        <name>Zn(2+)</name>
        <dbReference type="ChEBI" id="CHEBI:29105"/>
    </cofactor>
    <text evidence="11">Binds 1 zinc ion per subunit.</text>
</comment>
<feature type="domain" description="Phosphoribosyl-AMP cyclohydrolase" evidence="12">
    <location>
        <begin position="40"/>
        <end position="113"/>
    </location>
</feature>
<gene>
    <name evidence="11 13" type="primary">hisI</name>
    <name evidence="13" type="ORF">CEM_154</name>
</gene>
<keyword evidence="11" id="KW-0479">Metal-binding</keyword>
<keyword evidence="8 11" id="KW-0028">Amino-acid biosynthesis</keyword>
<dbReference type="EMBL" id="LM655252">
    <property type="protein sequence ID" value="CDZ16422.1"/>
    <property type="molecule type" value="Genomic_DNA"/>
</dbReference>
<dbReference type="PANTHER" id="PTHR42945:SF1">
    <property type="entry name" value="HISTIDINE BIOSYNTHESIS BIFUNCTIONAL PROTEIN HIS7"/>
    <property type="match status" value="1"/>
</dbReference>
<comment type="function">
    <text evidence="11">Catalyzes the hydrolysis of the adenine ring of phosphoribosyl-AMP.</text>
</comment>
<dbReference type="SUPFAM" id="SSF141734">
    <property type="entry name" value="HisI-like"/>
    <property type="match status" value="1"/>
</dbReference>
<name>A0A078KEI5_9GAMM</name>
<evidence type="ECO:0000256" key="3">
    <source>
        <dbReference type="ARBA" id="ARBA00005169"/>
    </source>
</evidence>
<comment type="pathway">
    <text evidence="3 11">Amino-acid biosynthesis; L-histidine biosynthesis; L-histidine from 5-phospho-alpha-D-ribose 1-diphosphate: step 3/9.</text>
</comment>
<evidence type="ECO:0000256" key="2">
    <source>
        <dbReference type="ARBA" id="ARBA00001460"/>
    </source>
</evidence>
<evidence type="ECO:0000256" key="8">
    <source>
        <dbReference type="ARBA" id="ARBA00022605"/>
    </source>
</evidence>
<keyword evidence="9 11" id="KW-0378">Hydrolase</keyword>
<feature type="binding site" evidence="11">
    <location>
        <position position="104"/>
    </location>
    <ligand>
        <name>Zn(2+)</name>
        <dbReference type="ChEBI" id="CHEBI:29105"/>
        <note>ligand shared between dimeric partners</note>
    </ligand>
</feature>
<dbReference type="KEGG" id="eme:CEM_154"/>
<keyword evidence="7 11" id="KW-0963">Cytoplasm</keyword>
<dbReference type="GO" id="GO:0004636">
    <property type="term" value="F:phosphoribosyl-ATP diphosphatase activity"/>
    <property type="evidence" value="ECO:0007669"/>
    <property type="project" value="UniProtKB-EC"/>
</dbReference>
<evidence type="ECO:0000256" key="6">
    <source>
        <dbReference type="ARBA" id="ARBA00008299"/>
    </source>
</evidence>
<dbReference type="HAMAP" id="MF_01021">
    <property type="entry name" value="HisI"/>
    <property type="match status" value="1"/>
</dbReference>
<dbReference type="EC" id="3.5.4.19" evidence="11"/>
<dbReference type="GO" id="GO:0004635">
    <property type="term" value="F:phosphoribosyl-AMP cyclohydrolase activity"/>
    <property type="evidence" value="ECO:0007669"/>
    <property type="project" value="UniProtKB-UniRule"/>
</dbReference>
<dbReference type="GO" id="GO:0000287">
    <property type="term" value="F:magnesium ion binding"/>
    <property type="evidence" value="ECO:0007669"/>
    <property type="project" value="UniProtKB-UniRule"/>
</dbReference>
<comment type="cofactor">
    <cofactor evidence="11">
        <name>Mg(2+)</name>
        <dbReference type="ChEBI" id="CHEBI:18420"/>
    </cofactor>
    <text evidence="11">Binds 1 Mg(2+) ion per subunit.</text>
</comment>
<comment type="catalytic activity">
    <reaction evidence="1 11">
        <text>1-(5-phospho-beta-D-ribosyl)-5'-AMP + H2O = 1-(5-phospho-beta-D-ribosyl)-5-[(5-phospho-beta-D-ribosylamino)methylideneamino]imidazole-4-carboxamide</text>
        <dbReference type="Rhea" id="RHEA:20049"/>
        <dbReference type="ChEBI" id="CHEBI:15377"/>
        <dbReference type="ChEBI" id="CHEBI:58435"/>
        <dbReference type="ChEBI" id="CHEBI:59457"/>
        <dbReference type="EC" id="3.5.4.19"/>
    </reaction>
</comment>
<dbReference type="GO" id="GO:0008270">
    <property type="term" value="F:zinc ion binding"/>
    <property type="evidence" value="ECO:0007669"/>
    <property type="project" value="UniProtKB-UniRule"/>
</dbReference>
<dbReference type="InterPro" id="IPR002496">
    <property type="entry name" value="PRib_AMP_CycHydrolase_dom"/>
</dbReference>
<keyword evidence="11" id="KW-0862">Zinc</keyword>
<dbReference type="FunFam" id="3.10.20.810:FF:000001">
    <property type="entry name" value="Histidine biosynthesis bifunctional protein HisIE"/>
    <property type="match status" value="1"/>
</dbReference>
<dbReference type="GO" id="GO:0000105">
    <property type="term" value="P:L-histidine biosynthetic process"/>
    <property type="evidence" value="ECO:0007669"/>
    <property type="project" value="UniProtKB-UniRule"/>
</dbReference>
<reference evidence="14" key="1">
    <citation type="submission" date="2014-07" db="EMBL/GenBank/DDBJ databases">
        <authorList>
            <person name="Santos-Garcia D."/>
        </authorList>
    </citation>
    <scope>NUCLEOTIDE SEQUENCE [LARGE SCALE GENOMIC DNA]</scope>
</reference>
<evidence type="ECO:0000313" key="13">
    <source>
        <dbReference type="EMBL" id="CDZ16422.1"/>
    </source>
</evidence>
<evidence type="ECO:0000256" key="11">
    <source>
        <dbReference type="HAMAP-Rule" id="MF_01021"/>
    </source>
</evidence>
<dbReference type="InterPro" id="IPR038019">
    <property type="entry name" value="PRib_AMP_CycHydrolase_sf"/>
</dbReference>
<accession>A0A078KEI5</accession>
<keyword evidence="11" id="KW-0460">Magnesium</keyword>
<keyword evidence="14" id="KW-1185">Reference proteome</keyword>
<evidence type="ECO:0000259" key="12">
    <source>
        <dbReference type="Pfam" id="PF01502"/>
    </source>
</evidence>
<proteinExistence type="inferred from homology"/>
<dbReference type="PATRIC" id="fig|1495769.3.peg.144"/>
<comment type="pathway">
    <text evidence="4">Amino-acid biosynthesis; L-histidine biosynthesis; L-histidine from 5-phospho-alpha-D-ribose 1-diphosphate: step 2/9.</text>
</comment>
<dbReference type="HOGENOM" id="CLU_048577_5_2_6"/>
<evidence type="ECO:0000256" key="7">
    <source>
        <dbReference type="ARBA" id="ARBA00022490"/>
    </source>
</evidence>
<evidence type="ECO:0000313" key="14">
    <source>
        <dbReference type="Proteomes" id="UP000032420"/>
    </source>
</evidence>
<protein>
    <recommendedName>
        <fullName evidence="11">Phosphoribosyl-AMP cyclohydrolase</fullName>
        <shortName evidence="11">PRA-CH</shortName>
        <ecNumber evidence="11">3.5.4.19</ecNumber>
    </recommendedName>
</protein>
<dbReference type="STRING" id="1495769.CEM_154"/>
<evidence type="ECO:0000256" key="10">
    <source>
        <dbReference type="ARBA" id="ARBA00023102"/>
    </source>
</evidence>
<evidence type="ECO:0000256" key="1">
    <source>
        <dbReference type="ARBA" id="ARBA00000024"/>
    </source>
</evidence>
<feature type="binding site" evidence="11">
    <location>
        <position position="89"/>
    </location>
    <ligand>
        <name>Mg(2+)</name>
        <dbReference type="ChEBI" id="CHEBI:18420"/>
    </ligand>
</feature>
<comment type="subcellular location">
    <subcellularLocation>
        <location evidence="11">Cytoplasm</location>
    </subcellularLocation>
</comment>
<evidence type="ECO:0000256" key="5">
    <source>
        <dbReference type="ARBA" id="ARBA00007731"/>
    </source>
</evidence>
<sequence>MHKNLVSKFTIYFIINYIQWNLYGIIPVITQQYDNSEVLMMAWMNREALLETLGNGRVCYWSRSREKLWRKGELSGQIQLLKYAYLDCDGDSILLKVEQYGPSCHSGRHNCFYMHIYIDGANIVNKPLIENKLLYKNY</sequence>
<dbReference type="GO" id="GO:0005737">
    <property type="term" value="C:cytoplasm"/>
    <property type="evidence" value="ECO:0007669"/>
    <property type="project" value="UniProtKB-SubCell"/>
</dbReference>
<comment type="similarity">
    <text evidence="6">In the N-terminal section; belongs to the PRA-CH family.</text>
</comment>
<comment type="similarity">
    <text evidence="11">Belongs to the PRA-CH family.</text>
</comment>
<dbReference type="InterPro" id="IPR026660">
    <property type="entry name" value="PRA-CH"/>
</dbReference>
<dbReference type="NCBIfam" id="NF000768">
    <property type="entry name" value="PRK00051.1"/>
    <property type="match status" value="1"/>
</dbReference>
<feature type="binding site" evidence="11">
    <location>
        <position position="91"/>
    </location>
    <ligand>
        <name>Mg(2+)</name>
        <dbReference type="ChEBI" id="CHEBI:18420"/>
    </ligand>
</feature>
<dbReference type="UniPathway" id="UPA00031">
    <property type="reaction ID" value="UER00008"/>
</dbReference>
<feature type="binding site" evidence="11">
    <location>
        <position position="87"/>
    </location>
    <ligand>
        <name>Mg(2+)</name>
        <dbReference type="ChEBI" id="CHEBI:18420"/>
    </ligand>
</feature>
<dbReference type="Pfam" id="PF01502">
    <property type="entry name" value="PRA-CH"/>
    <property type="match status" value="1"/>
</dbReference>
<comment type="catalytic activity">
    <reaction evidence="2">
        <text>1-(5-phospho-beta-D-ribosyl)-ATP + H2O = 1-(5-phospho-beta-D-ribosyl)-5'-AMP + diphosphate + H(+)</text>
        <dbReference type="Rhea" id="RHEA:22828"/>
        <dbReference type="ChEBI" id="CHEBI:15377"/>
        <dbReference type="ChEBI" id="CHEBI:15378"/>
        <dbReference type="ChEBI" id="CHEBI:33019"/>
        <dbReference type="ChEBI" id="CHEBI:59457"/>
        <dbReference type="ChEBI" id="CHEBI:73183"/>
        <dbReference type="EC" id="3.6.1.31"/>
    </reaction>
</comment>
<keyword evidence="10 11" id="KW-0368">Histidine biosynthesis</keyword>
<organism evidence="13 14">
    <name type="scientific">Candidatus Johnevansia muelleri</name>
    <dbReference type="NCBI Taxonomy" id="1495769"/>
    <lineage>
        <taxon>Bacteria</taxon>
        <taxon>Pseudomonadati</taxon>
        <taxon>Pseudomonadota</taxon>
        <taxon>Gammaproteobacteria</taxon>
        <taxon>Candidatus Johnevansiales</taxon>
        <taxon>Candidatus Johnevansiaceae</taxon>
        <taxon>Candidatus Johnevansia</taxon>
    </lineage>
</organism>
<dbReference type="Gene3D" id="3.10.20.810">
    <property type="entry name" value="Phosphoribosyl-AMP cyclohydrolase"/>
    <property type="match status" value="1"/>
</dbReference>
<comment type="subunit">
    <text evidence="11">Homodimer.</text>
</comment>
<dbReference type="PANTHER" id="PTHR42945">
    <property type="entry name" value="HISTIDINE BIOSYNTHESIS BIFUNCTIONAL PROTEIN"/>
    <property type="match status" value="1"/>
</dbReference>